<feature type="compositionally biased region" description="Polar residues" evidence="6">
    <location>
        <begin position="1"/>
        <end position="11"/>
    </location>
</feature>
<feature type="transmembrane region" description="Helical" evidence="7">
    <location>
        <begin position="678"/>
        <end position="702"/>
    </location>
</feature>
<dbReference type="PANTHER" id="PTHR46474:SF1">
    <property type="entry name" value="TWO PORE CHANNEL PROTEIN 1"/>
    <property type="match status" value="1"/>
</dbReference>
<dbReference type="InterPro" id="IPR018247">
    <property type="entry name" value="EF_Hand_1_Ca_BS"/>
</dbReference>
<comment type="caution">
    <text evidence="9">The sequence shown here is derived from an EMBL/GenBank/DDBJ whole genome shotgun (WGS) entry which is preliminary data.</text>
</comment>
<evidence type="ECO:0000256" key="7">
    <source>
        <dbReference type="SAM" id="Phobius"/>
    </source>
</evidence>
<dbReference type="Proteomes" id="UP000825002">
    <property type="component" value="Unassembled WGS sequence"/>
</dbReference>
<name>A0ABQ7SCH5_9ACAR</name>
<dbReference type="SUPFAM" id="SSF81324">
    <property type="entry name" value="Voltage-gated potassium channels"/>
    <property type="match status" value="1"/>
</dbReference>
<keyword evidence="10" id="KW-1185">Reference proteome</keyword>
<feature type="compositionally biased region" description="Acidic residues" evidence="6">
    <location>
        <begin position="14"/>
        <end position="25"/>
    </location>
</feature>
<evidence type="ECO:0000313" key="9">
    <source>
        <dbReference type="EMBL" id="KAG9511118.1"/>
    </source>
</evidence>
<evidence type="ECO:0000313" key="10">
    <source>
        <dbReference type="Proteomes" id="UP000825002"/>
    </source>
</evidence>
<feature type="transmembrane region" description="Helical" evidence="7">
    <location>
        <begin position="334"/>
        <end position="353"/>
    </location>
</feature>
<comment type="subcellular location">
    <subcellularLocation>
        <location evidence="1">Membrane</location>
        <topology evidence="1">Multi-pass membrane protein</topology>
    </subcellularLocation>
</comment>
<feature type="transmembrane region" description="Helical" evidence="7">
    <location>
        <begin position="552"/>
        <end position="576"/>
    </location>
</feature>
<dbReference type="PROSITE" id="PS50222">
    <property type="entry name" value="EF_HAND_2"/>
    <property type="match status" value="1"/>
</dbReference>
<dbReference type="InterPro" id="IPR005821">
    <property type="entry name" value="Ion_trans_dom"/>
</dbReference>
<reference evidence="9 10" key="1">
    <citation type="submission" date="2020-10" db="EMBL/GenBank/DDBJ databases">
        <authorList>
            <person name="Klimov P.B."/>
            <person name="Dyachkov S.M."/>
            <person name="Chetverikov P.E."/>
        </authorList>
    </citation>
    <scope>NUCLEOTIDE SEQUENCE [LARGE SCALE GENOMIC DNA]</scope>
    <source>
        <strain evidence="9">BMOC 18-1129-001#AD2665</strain>
        <tissue evidence="9">Entire mites</tissue>
    </source>
</reference>
<organism evidence="9 10">
    <name type="scientific">Fragariocoptes setiger</name>
    <dbReference type="NCBI Taxonomy" id="1670756"/>
    <lineage>
        <taxon>Eukaryota</taxon>
        <taxon>Metazoa</taxon>
        <taxon>Ecdysozoa</taxon>
        <taxon>Arthropoda</taxon>
        <taxon>Chelicerata</taxon>
        <taxon>Arachnida</taxon>
        <taxon>Acari</taxon>
        <taxon>Acariformes</taxon>
        <taxon>Trombidiformes</taxon>
        <taxon>Prostigmata</taxon>
        <taxon>Eupodina</taxon>
        <taxon>Eriophyoidea</taxon>
        <taxon>Phytoptidae</taxon>
        <taxon>Fragariocoptes</taxon>
    </lineage>
</organism>
<evidence type="ECO:0000256" key="2">
    <source>
        <dbReference type="ARBA" id="ARBA00022692"/>
    </source>
</evidence>
<sequence>MDNAGATTQATNDNDSEDDNIDDDLPNQLSSVEERKKGLRSRQLLDELWLPNFHEAAIYIEEGLNNDKFENHPRNNSACAQQSINERGEIQAAPQAATVKKLRTESASAILLFSCNDKQQTTTTTTTTLEHDGRVGALINASRAKVRGSHGNLMLAQDRNESEIDVDQLAITQTKNSRRLKAKHIPLLSGIQYTTVQTYVWAHNKHIYLADLIASLVLLLLALVEPPSVDRLSLTTIAHASIEITALAVVGLELMLKFRWMGPERFFRHGRTIAKLFVLLTMIIEAIVIVARQSIHSRYSRCLRPIFLFSNHYCHGIRRTIRQIFLSMAPIFDMFTLMMFFMFIFTIVARYVLSESNQEYFGTMASTWGNLLVMTTTGNMPDIMMASYEASRRRRPNRIKFKQFHGLMRYLNPQCKPMEAFLVFKALDTDSSGYLTLDEFYRIYDFINLSWRQTYPSYYWYDKCTFIPDIVRSCIANLRIIIENRYFDSCCYAMICLSGILQFIDASSASPAAHEFKFTTAFIGFFIAEVTLRVTALGFTDYLRQGWNRFDLVVLALSLIGLIQLPIVQHLAWLYVLRVFKLIKLFEYKRRYWDVWQTLAYIMMKRFVSMACVVMMFNYSFAILGMELFSEYDLRNCCVNTSLEAQFKFIEGPNNPNIDTTTVPGTSRYYLNDFGDIVASYMTLFSMTSSTFWLTLMNAYAIVTGTNWSRLYFAVFYIASLIVMNIFIAILLESFLFRINHRKELDDGCDETNLFTVEVALSEQEDHFVEHYLRPRRAVKNRLLTLPSHPRGYGILEESKMSETRLTIPANHENETITPTKNDRFIVSTKSYSSQATSSSSSSSVSLGNLDECNGTSSKRCYPNVGHLIRHSAMLRNQNDLRGCKKIYKAEQTRNRFE</sequence>
<evidence type="ECO:0000256" key="1">
    <source>
        <dbReference type="ARBA" id="ARBA00004141"/>
    </source>
</evidence>
<evidence type="ECO:0000259" key="8">
    <source>
        <dbReference type="PROSITE" id="PS50222"/>
    </source>
</evidence>
<feature type="region of interest" description="Disordered" evidence="6">
    <location>
        <begin position="1"/>
        <end position="36"/>
    </location>
</feature>
<keyword evidence="4 7" id="KW-1133">Transmembrane helix</keyword>
<keyword evidence="3" id="KW-0106">Calcium</keyword>
<evidence type="ECO:0000256" key="3">
    <source>
        <dbReference type="ARBA" id="ARBA00022837"/>
    </source>
</evidence>
<dbReference type="InterPro" id="IPR011992">
    <property type="entry name" value="EF-hand-dom_pair"/>
</dbReference>
<feature type="transmembrane region" description="Helical" evidence="7">
    <location>
        <begin position="207"/>
        <end position="224"/>
    </location>
</feature>
<feature type="transmembrane region" description="Helical" evidence="7">
    <location>
        <begin position="236"/>
        <end position="256"/>
    </location>
</feature>
<keyword evidence="2 7" id="KW-0812">Transmembrane</keyword>
<feature type="transmembrane region" description="Helical" evidence="7">
    <location>
        <begin position="607"/>
        <end position="626"/>
    </location>
</feature>
<accession>A0ABQ7SCH5</accession>
<feature type="domain" description="EF-hand" evidence="8">
    <location>
        <begin position="423"/>
        <end position="450"/>
    </location>
</feature>
<dbReference type="SUPFAM" id="SSF47473">
    <property type="entry name" value="EF-hand"/>
    <property type="match status" value="1"/>
</dbReference>
<evidence type="ECO:0000256" key="5">
    <source>
        <dbReference type="ARBA" id="ARBA00023136"/>
    </source>
</evidence>
<protein>
    <submittedName>
        <fullName evidence="9">Two pore calcium channel protein 1</fullName>
    </submittedName>
</protein>
<dbReference type="Gene3D" id="1.10.287.70">
    <property type="match status" value="2"/>
</dbReference>
<feature type="transmembrane region" description="Helical" evidence="7">
    <location>
        <begin position="276"/>
        <end position="295"/>
    </location>
</feature>
<evidence type="ECO:0000256" key="4">
    <source>
        <dbReference type="ARBA" id="ARBA00022989"/>
    </source>
</evidence>
<dbReference type="InterPro" id="IPR027359">
    <property type="entry name" value="Volt_channel_dom_sf"/>
</dbReference>
<dbReference type="Gene3D" id="1.20.120.350">
    <property type="entry name" value="Voltage-gated potassium channels. Chain C"/>
    <property type="match status" value="1"/>
</dbReference>
<dbReference type="PANTHER" id="PTHR46474">
    <property type="entry name" value="TWO PORE CALCIUM CHANNEL PROTEIN 1"/>
    <property type="match status" value="1"/>
</dbReference>
<keyword evidence="5 7" id="KW-0472">Membrane</keyword>
<proteinExistence type="predicted"/>
<evidence type="ECO:0000256" key="6">
    <source>
        <dbReference type="SAM" id="MobiDB-lite"/>
    </source>
</evidence>
<feature type="transmembrane region" description="Helical" evidence="7">
    <location>
        <begin position="714"/>
        <end position="737"/>
    </location>
</feature>
<dbReference type="PROSITE" id="PS00018">
    <property type="entry name" value="EF_HAND_1"/>
    <property type="match status" value="1"/>
</dbReference>
<dbReference type="InterPro" id="IPR002048">
    <property type="entry name" value="EF_hand_dom"/>
</dbReference>
<dbReference type="EMBL" id="JAIFTH010000030">
    <property type="protein sequence ID" value="KAG9511118.1"/>
    <property type="molecule type" value="Genomic_DNA"/>
</dbReference>
<dbReference type="InterPro" id="IPR028801">
    <property type="entry name" value="TPC1_animal"/>
</dbReference>
<dbReference type="Pfam" id="PF00520">
    <property type="entry name" value="Ion_trans"/>
    <property type="match status" value="2"/>
</dbReference>
<feature type="transmembrane region" description="Helical" evidence="7">
    <location>
        <begin position="516"/>
        <end position="540"/>
    </location>
</feature>
<gene>
    <name evidence="9" type="primary">Tpcn1</name>
    <name evidence="9" type="ORF">GZH46_00318</name>
</gene>